<dbReference type="EMBL" id="MVBM01000006">
    <property type="protein sequence ID" value="OOK70258.1"/>
    <property type="molecule type" value="Genomic_DNA"/>
</dbReference>
<dbReference type="SUPFAM" id="SSF56801">
    <property type="entry name" value="Acetyl-CoA synthetase-like"/>
    <property type="match status" value="1"/>
</dbReference>
<name>A0A1V3WU53_MYCKA</name>
<evidence type="ECO:0000313" key="3">
    <source>
        <dbReference type="EMBL" id="OOK70258.1"/>
    </source>
</evidence>
<feature type="region of interest" description="Disordered" evidence="1">
    <location>
        <begin position="1"/>
        <end position="33"/>
    </location>
</feature>
<dbReference type="Pfam" id="PF00501">
    <property type="entry name" value="AMP-binding"/>
    <property type="match status" value="1"/>
</dbReference>
<reference evidence="3 4" key="1">
    <citation type="submission" date="2017-02" db="EMBL/GenBank/DDBJ databases">
        <title>Complete genome sequences of Mycobacterium kansasii strains isolated from rhesus macaques.</title>
        <authorList>
            <person name="Panda A."/>
            <person name="Nagaraj S."/>
            <person name="Zhao X."/>
            <person name="Tettelin H."/>
            <person name="Detolla L.J."/>
        </authorList>
    </citation>
    <scope>NUCLEOTIDE SEQUENCE [LARGE SCALE GENOMIC DNA]</scope>
    <source>
        <strain evidence="3 4">11-3813</strain>
    </source>
</reference>
<sequence length="296" mass="31308">MRDAGDGADAGFGAGTASGRPARRRAGALDRVDAPPQDPGFVFYTSGTTGLPKGVEVCDAGILRLAEPGWLRFDPGTRVASMSNPAFDALTFEVWTPLLTGGTCVVFGGLGLNGSTGLNGQAHLQTPRRLAEALRRSRIDTVFVTTALFNTLIDAVPDCFATVSRVLIGGEQLDAARIRRWYRDNPASATELVNVYGPTECTTFALYHPIPADFAGDVVPIGRPCPRPRRCWSPTATAPPRRASWRSCTCPARAWPTATATWRTKRRAVSCGCPGTTTGSSAGTGPATWSAVTKPA</sequence>
<dbReference type="GO" id="GO:0031177">
    <property type="term" value="F:phosphopantetheine binding"/>
    <property type="evidence" value="ECO:0007669"/>
    <property type="project" value="TreeGrafter"/>
</dbReference>
<feature type="compositionally biased region" description="Low complexity" evidence="1">
    <location>
        <begin position="276"/>
        <end position="288"/>
    </location>
</feature>
<dbReference type="InterPro" id="IPR000873">
    <property type="entry name" value="AMP-dep_synth/lig_dom"/>
</dbReference>
<proteinExistence type="predicted"/>
<dbReference type="InterPro" id="IPR020845">
    <property type="entry name" value="AMP-binding_CS"/>
</dbReference>
<accession>A0A1V3WU53</accession>
<organism evidence="3 4">
    <name type="scientific">Mycobacterium kansasii</name>
    <dbReference type="NCBI Taxonomy" id="1768"/>
    <lineage>
        <taxon>Bacteria</taxon>
        <taxon>Bacillati</taxon>
        <taxon>Actinomycetota</taxon>
        <taxon>Actinomycetes</taxon>
        <taxon>Mycobacteriales</taxon>
        <taxon>Mycobacteriaceae</taxon>
        <taxon>Mycobacterium</taxon>
    </lineage>
</organism>
<comment type="caution">
    <text evidence="3">The sequence shown here is derived from an EMBL/GenBank/DDBJ whole genome shotgun (WGS) entry which is preliminary data.</text>
</comment>
<gene>
    <name evidence="3" type="ORF">BZL30_6361</name>
</gene>
<dbReference type="PANTHER" id="PTHR45527:SF1">
    <property type="entry name" value="FATTY ACID SYNTHASE"/>
    <property type="match status" value="1"/>
</dbReference>
<protein>
    <submittedName>
        <fullName evidence="3">AMP-binding enzyme family protein</fullName>
    </submittedName>
</protein>
<evidence type="ECO:0000259" key="2">
    <source>
        <dbReference type="Pfam" id="PF00501"/>
    </source>
</evidence>
<dbReference type="PROSITE" id="PS00455">
    <property type="entry name" value="AMP_BINDING"/>
    <property type="match status" value="1"/>
</dbReference>
<dbReference type="AlphaFoldDB" id="A0A1V3WU53"/>
<dbReference type="GO" id="GO:0043041">
    <property type="term" value="P:amino acid activation for nonribosomal peptide biosynthetic process"/>
    <property type="evidence" value="ECO:0007669"/>
    <property type="project" value="TreeGrafter"/>
</dbReference>
<evidence type="ECO:0000256" key="1">
    <source>
        <dbReference type="SAM" id="MobiDB-lite"/>
    </source>
</evidence>
<dbReference type="Proteomes" id="UP000189229">
    <property type="component" value="Unassembled WGS sequence"/>
</dbReference>
<dbReference type="Gene3D" id="3.40.50.980">
    <property type="match status" value="2"/>
</dbReference>
<dbReference type="GO" id="GO:0005737">
    <property type="term" value="C:cytoplasm"/>
    <property type="evidence" value="ECO:0007669"/>
    <property type="project" value="TreeGrafter"/>
</dbReference>
<evidence type="ECO:0000313" key="4">
    <source>
        <dbReference type="Proteomes" id="UP000189229"/>
    </source>
</evidence>
<feature type="region of interest" description="Disordered" evidence="1">
    <location>
        <begin position="276"/>
        <end position="296"/>
    </location>
</feature>
<dbReference type="PANTHER" id="PTHR45527">
    <property type="entry name" value="NONRIBOSOMAL PEPTIDE SYNTHETASE"/>
    <property type="match status" value="1"/>
</dbReference>
<feature type="domain" description="AMP-dependent synthetase/ligase" evidence="2">
    <location>
        <begin position="30"/>
        <end position="226"/>
    </location>
</feature>
<dbReference type="GO" id="GO:0044550">
    <property type="term" value="P:secondary metabolite biosynthetic process"/>
    <property type="evidence" value="ECO:0007669"/>
    <property type="project" value="TreeGrafter"/>
</dbReference>